<protein>
    <submittedName>
        <fullName evidence="2">DUF1016 N-terminal domain-containing protein</fullName>
    </submittedName>
</protein>
<proteinExistence type="predicted"/>
<evidence type="ECO:0000313" key="3">
    <source>
        <dbReference type="Proteomes" id="UP001622370"/>
    </source>
</evidence>
<organism evidence="2 3">
    <name type="scientific">Capnocytophaga stomatis</name>
    <dbReference type="NCBI Taxonomy" id="1848904"/>
    <lineage>
        <taxon>Bacteria</taxon>
        <taxon>Pseudomonadati</taxon>
        <taxon>Bacteroidota</taxon>
        <taxon>Flavobacteriia</taxon>
        <taxon>Flavobacteriales</taxon>
        <taxon>Flavobacteriaceae</taxon>
        <taxon>Capnocytophaga</taxon>
    </lineage>
</organism>
<dbReference type="PANTHER" id="PTHR30547:SF5">
    <property type="entry name" value="NUCLEASE YHCG-RELATED"/>
    <property type="match status" value="1"/>
</dbReference>
<dbReference type="PANTHER" id="PTHR30547">
    <property type="entry name" value="UNCHARACTERIZED PROTEIN YHCG-RELATED"/>
    <property type="match status" value="1"/>
</dbReference>
<keyword evidence="3" id="KW-1185">Reference proteome</keyword>
<gene>
    <name evidence="2" type="ORF">ACI76L_10990</name>
</gene>
<reference evidence="2 3" key="1">
    <citation type="journal article" date="2016" name="Sci. Rep.">
        <title>Whole genome sequencing identifies a novel species of the genus Capnocytophaga isolated from dog and cat bite wounds in humans.</title>
        <authorList>
            <person name="Zangenah S."/>
            <person name="Abbasi N."/>
            <person name="Andersson A.F."/>
            <person name="Bergman P."/>
        </authorList>
    </citation>
    <scope>NUCLEOTIDE SEQUENCE [LARGE SCALE GENOMIC DNA]</scope>
    <source>
        <strain evidence="2 3">W5</strain>
    </source>
</reference>
<dbReference type="EMBL" id="JBJGWJ010000009">
    <property type="protein sequence ID" value="MFK8294311.1"/>
    <property type="molecule type" value="Genomic_DNA"/>
</dbReference>
<dbReference type="RefSeq" id="WP_405254796.1">
    <property type="nucleotide sequence ID" value="NZ_JBJGWE010000009.1"/>
</dbReference>
<name>A0ABW8QD61_9FLAO</name>
<dbReference type="InterPro" id="IPR041527">
    <property type="entry name" value="YhcG_N"/>
</dbReference>
<dbReference type="InterPro" id="IPR053148">
    <property type="entry name" value="PD-DEXK-like_domain"/>
</dbReference>
<comment type="caution">
    <text evidence="2">The sequence shown here is derived from an EMBL/GenBank/DDBJ whole genome shotgun (WGS) entry which is preliminary data.</text>
</comment>
<feature type="domain" description="YhcG N-terminal" evidence="1">
    <location>
        <begin position="15"/>
        <end position="121"/>
    </location>
</feature>
<dbReference type="Pfam" id="PF17761">
    <property type="entry name" value="DUF1016_N"/>
    <property type="match status" value="1"/>
</dbReference>
<sequence>MMKIEKSDKHTAYDDIKLLLNQARNNVVVQVNSILLKTYWQIGKIIVTDEQNNADRAEYGTNLLKNLSKQLTKEFGKGFSKSNLFNMRRFYLLYPKFQTLSGILNWSHYGELFSLQTTTKRDGSQI</sequence>
<evidence type="ECO:0000259" key="1">
    <source>
        <dbReference type="Pfam" id="PF17761"/>
    </source>
</evidence>
<evidence type="ECO:0000313" key="2">
    <source>
        <dbReference type="EMBL" id="MFK8294311.1"/>
    </source>
</evidence>
<dbReference type="Proteomes" id="UP001622370">
    <property type="component" value="Unassembled WGS sequence"/>
</dbReference>
<accession>A0ABW8QD61</accession>